<organism evidence="1 2">
    <name type="scientific">Bradyrhizobium cosmicum</name>
    <dbReference type="NCBI Taxonomy" id="1404864"/>
    <lineage>
        <taxon>Bacteria</taxon>
        <taxon>Pseudomonadati</taxon>
        <taxon>Pseudomonadota</taxon>
        <taxon>Alphaproteobacteria</taxon>
        <taxon>Hyphomicrobiales</taxon>
        <taxon>Nitrobacteraceae</taxon>
        <taxon>Bradyrhizobium</taxon>
    </lineage>
</organism>
<evidence type="ECO:0000313" key="1">
    <source>
        <dbReference type="EMBL" id="BAL76916.1"/>
    </source>
</evidence>
<proteinExistence type="predicted"/>
<keyword evidence="2" id="KW-1185">Reference proteome</keyword>
<name>A0AAI8QCZ5_9BRAD</name>
<dbReference type="AlphaFoldDB" id="A0AAI8QCZ5"/>
<dbReference type="Proteomes" id="UP000007886">
    <property type="component" value="Chromosome"/>
</dbReference>
<evidence type="ECO:0000313" key="2">
    <source>
        <dbReference type="Proteomes" id="UP000007886"/>
    </source>
</evidence>
<sequence length="320" mass="35913">MRFTRVRQVRPGALKPALPNVMGEIVANRLEQLLQVTLGDSFGLRDARRHQFGIVEPALDGLADPVQQRSLSRAGPCVGGRGRELMRERQKQIDERVRDRIPLGIAQAVERARGRVQQAREHVGEAAWRDHAGLAETRSAREPAAQRFRHHRQHDRAHVALEHDAPVAAPRQQHEMPDRNDAMAARAPEHHAVLDRHQGDRKVFDRLRERTDGLRARGHSRQCDAGGMTMRCRRVSVEKGVTGSRLQADRREHVPPGFRAVVLRVGLACEGAEAHWIDPGCGGSKQPLCQTHAIVRRRDGAQMRFAGHVFIREMGCPSKC</sequence>
<accession>A0AAI8QCZ5</accession>
<gene>
    <name evidence="1" type="ORF">S23_37180</name>
</gene>
<dbReference type="KEGG" id="brs:S23_37180"/>
<protein>
    <submittedName>
        <fullName evidence="1">Uncharacterized protein</fullName>
    </submittedName>
</protein>
<dbReference type="EMBL" id="AP012279">
    <property type="protein sequence ID" value="BAL76916.1"/>
    <property type="molecule type" value="Genomic_DNA"/>
</dbReference>
<reference evidence="1 2" key="1">
    <citation type="journal article" date="2012" name="Microbes Environ.">
        <title>Complete genome sequence of Bradyrhizobium sp. S23321: insights into symbiosis evolution in soil oligotrophs.</title>
        <authorList>
            <person name="Okubo T."/>
            <person name="Tsukui T."/>
            <person name="Maita H."/>
            <person name="Okamoto S."/>
            <person name="Oshima K."/>
            <person name="Fujisawa T."/>
            <person name="Saito A."/>
            <person name="Futamata H."/>
            <person name="Hattori R."/>
            <person name="Shimomura Y."/>
            <person name="Haruta S."/>
            <person name="Morimoto S."/>
            <person name="Wang Y."/>
            <person name="Sakai Y."/>
            <person name="Hattori M."/>
            <person name="Aizawa S."/>
            <person name="Nagashima K.V.P."/>
            <person name="Masuda S."/>
            <person name="Hattori T."/>
            <person name="Yamashita A."/>
            <person name="Bao Z."/>
            <person name="Hayatsu M."/>
            <person name="Kajiya-Kanegae H."/>
            <person name="Yoshinaga I."/>
            <person name="Sakamoto K."/>
            <person name="Toyota K."/>
            <person name="Nakao M."/>
            <person name="Kohara M."/>
            <person name="Anda M."/>
            <person name="Niwa R."/>
            <person name="Jung-Hwan P."/>
            <person name="Sameshima-Saito R."/>
            <person name="Tokuda S."/>
            <person name="Yamamoto S."/>
            <person name="Yamamoto S."/>
            <person name="Yokoyama T."/>
            <person name="Akutsu T."/>
            <person name="Nakamura Y."/>
            <person name="Nakahira-Yanaka Y."/>
            <person name="Takada Hoshino Y."/>
            <person name="Hirakawa H."/>
            <person name="Mitsui H."/>
            <person name="Terasawa K."/>
            <person name="Itakura M."/>
            <person name="Sato S."/>
            <person name="Ikeda-Ohtsubo W."/>
            <person name="Sakakura N."/>
            <person name="Kaminuma E."/>
            <person name="Minamisawa K."/>
        </authorList>
    </citation>
    <scope>NUCLEOTIDE SEQUENCE [LARGE SCALE GENOMIC DNA]</scope>
    <source>
        <strain evidence="1 2">S23321</strain>
    </source>
</reference>